<accession>A0A1R3J1K4</accession>
<dbReference type="AlphaFoldDB" id="A0A1R3J1K4"/>
<dbReference type="EMBL" id="AWUE01017032">
    <property type="protein sequence ID" value="OMO88670.1"/>
    <property type="molecule type" value="Genomic_DNA"/>
</dbReference>
<dbReference type="Proteomes" id="UP000187203">
    <property type="component" value="Unassembled WGS sequence"/>
</dbReference>
<feature type="region of interest" description="Disordered" evidence="1">
    <location>
        <begin position="39"/>
        <end position="61"/>
    </location>
</feature>
<reference evidence="3" key="1">
    <citation type="submission" date="2013-09" db="EMBL/GenBank/DDBJ databases">
        <title>Corchorus olitorius genome sequencing.</title>
        <authorList>
            <person name="Alam M."/>
            <person name="Haque M.S."/>
            <person name="Islam M.S."/>
            <person name="Emdad E.M."/>
            <person name="Islam M.M."/>
            <person name="Ahmed B."/>
            <person name="Halim A."/>
            <person name="Hossen Q.M.M."/>
            <person name="Hossain M.Z."/>
            <person name="Ahmed R."/>
            <person name="Khan M.M."/>
            <person name="Islam R."/>
            <person name="Rashid M.M."/>
            <person name="Khan S.A."/>
            <person name="Rahman M.S."/>
            <person name="Alam M."/>
            <person name="Yahiya A.S."/>
            <person name="Khan M.S."/>
            <person name="Azam M.S."/>
            <person name="Haque T."/>
            <person name="Lashkar M.Z.H."/>
            <person name="Akhand A.I."/>
            <person name="Morshed G."/>
            <person name="Roy S."/>
            <person name="Uddin K.S."/>
            <person name="Rabeya T."/>
            <person name="Hossain A.S."/>
            <person name="Chowdhury A."/>
            <person name="Snigdha A.R."/>
            <person name="Mortoza M.S."/>
            <person name="Matin S.A."/>
            <person name="Hoque S.M.E."/>
            <person name="Islam M.K."/>
            <person name="Roy D.K."/>
            <person name="Haider R."/>
            <person name="Moosa M.M."/>
            <person name="Elias S.M."/>
            <person name="Hasan A.M."/>
            <person name="Jahan S."/>
            <person name="Shafiuddin M."/>
            <person name="Mahmood N."/>
            <person name="Shommy N.S."/>
        </authorList>
    </citation>
    <scope>NUCLEOTIDE SEQUENCE [LARGE SCALE GENOMIC DNA]</scope>
    <source>
        <strain evidence="3">cv. O-4</strain>
    </source>
</reference>
<gene>
    <name evidence="2" type="ORF">COLO4_20137</name>
</gene>
<feature type="region of interest" description="Disordered" evidence="1">
    <location>
        <begin position="1"/>
        <end position="23"/>
    </location>
</feature>
<protein>
    <submittedName>
        <fullName evidence="2">Uncharacterized protein</fullName>
    </submittedName>
</protein>
<evidence type="ECO:0000313" key="2">
    <source>
        <dbReference type="EMBL" id="OMO88670.1"/>
    </source>
</evidence>
<name>A0A1R3J1K4_9ROSI</name>
<keyword evidence="3" id="KW-1185">Reference proteome</keyword>
<organism evidence="2 3">
    <name type="scientific">Corchorus olitorius</name>
    <dbReference type="NCBI Taxonomy" id="93759"/>
    <lineage>
        <taxon>Eukaryota</taxon>
        <taxon>Viridiplantae</taxon>
        <taxon>Streptophyta</taxon>
        <taxon>Embryophyta</taxon>
        <taxon>Tracheophyta</taxon>
        <taxon>Spermatophyta</taxon>
        <taxon>Magnoliopsida</taxon>
        <taxon>eudicotyledons</taxon>
        <taxon>Gunneridae</taxon>
        <taxon>Pentapetalae</taxon>
        <taxon>rosids</taxon>
        <taxon>malvids</taxon>
        <taxon>Malvales</taxon>
        <taxon>Malvaceae</taxon>
        <taxon>Grewioideae</taxon>
        <taxon>Apeibeae</taxon>
        <taxon>Corchorus</taxon>
    </lineage>
</organism>
<proteinExistence type="predicted"/>
<sequence>MSTPFKTMLNDSPLGGETSRKGKNHIDLQTGVAVRTFTRKLPMPGKPEPRRTTKPPTLGADRPTLLGIHPHPIADLNETPLCTLTLIASEETSVTIEKGSRPETIWEKGGSSGTNFTFQALVSTRRRCLSGRSSPLRRAAEIFHRGLAHASVYRFLSPLLSPTWPYFQQKGASNALYEP</sequence>
<evidence type="ECO:0000256" key="1">
    <source>
        <dbReference type="SAM" id="MobiDB-lite"/>
    </source>
</evidence>
<evidence type="ECO:0000313" key="3">
    <source>
        <dbReference type="Proteomes" id="UP000187203"/>
    </source>
</evidence>
<comment type="caution">
    <text evidence="2">The sequence shown here is derived from an EMBL/GenBank/DDBJ whole genome shotgun (WGS) entry which is preliminary data.</text>
</comment>